<comment type="caution">
    <text evidence="15">The sequence shown here is derived from an EMBL/GenBank/DDBJ whole genome shotgun (WGS) entry which is preliminary data.</text>
</comment>
<keyword evidence="2" id="KW-0479">Metal-binding</keyword>
<dbReference type="FunFam" id="3.30.160.60:FF:000624">
    <property type="entry name" value="zinc finger protein 697"/>
    <property type="match status" value="1"/>
</dbReference>
<keyword evidence="4 12" id="KW-0863">Zinc-finger</keyword>
<dbReference type="GO" id="GO:0008270">
    <property type="term" value="F:zinc ion binding"/>
    <property type="evidence" value="ECO:0007669"/>
    <property type="project" value="UniProtKB-KW"/>
</dbReference>
<evidence type="ECO:0000256" key="7">
    <source>
        <dbReference type="ARBA" id="ARBA00023125"/>
    </source>
</evidence>
<dbReference type="Gene3D" id="3.30.160.60">
    <property type="entry name" value="Classic Zinc Finger"/>
    <property type="match status" value="3"/>
</dbReference>
<dbReference type="GO" id="GO:0000981">
    <property type="term" value="F:DNA-binding transcription factor activity, RNA polymerase II-specific"/>
    <property type="evidence" value="ECO:0007669"/>
    <property type="project" value="TreeGrafter"/>
</dbReference>
<dbReference type="GO" id="GO:0005654">
    <property type="term" value="C:nucleoplasm"/>
    <property type="evidence" value="ECO:0007669"/>
    <property type="project" value="UniProtKB-ARBA"/>
</dbReference>
<dbReference type="SMART" id="SM00355">
    <property type="entry name" value="ZnF_C2H2"/>
    <property type="match status" value="3"/>
</dbReference>
<feature type="domain" description="C2H2-type" evidence="14">
    <location>
        <begin position="558"/>
        <end position="587"/>
    </location>
</feature>
<evidence type="ECO:0000256" key="9">
    <source>
        <dbReference type="ARBA" id="ARBA00023163"/>
    </source>
</evidence>
<dbReference type="FunFam" id="3.30.160.60:FF:000018">
    <property type="entry name" value="Krueppel-like factor 15"/>
    <property type="match status" value="1"/>
</dbReference>
<dbReference type="PROSITE" id="PS00028">
    <property type="entry name" value="ZINC_FINGER_C2H2_1"/>
    <property type="match status" value="3"/>
</dbReference>
<feature type="region of interest" description="Disordered" evidence="13">
    <location>
        <begin position="297"/>
        <end position="341"/>
    </location>
</feature>
<gene>
    <name evidence="15" type="ORF">CCH79_00017414</name>
</gene>
<evidence type="ECO:0000259" key="14">
    <source>
        <dbReference type="PROSITE" id="PS50157"/>
    </source>
</evidence>
<evidence type="ECO:0000313" key="15">
    <source>
        <dbReference type="EMBL" id="PWA30782.1"/>
    </source>
</evidence>
<dbReference type="GO" id="GO:0000978">
    <property type="term" value="F:RNA polymerase II cis-regulatory region sequence-specific DNA binding"/>
    <property type="evidence" value="ECO:0007669"/>
    <property type="project" value="TreeGrafter"/>
</dbReference>
<dbReference type="FunFam" id="3.30.160.60:FF:000368">
    <property type="entry name" value="Krueppel-like factor 15"/>
    <property type="match status" value="1"/>
</dbReference>
<keyword evidence="3" id="KW-0677">Repeat</keyword>
<feature type="region of interest" description="Disordered" evidence="13">
    <location>
        <begin position="131"/>
        <end position="162"/>
    </location>
</feature>
<evidence type="ECO:0000256" key="1">
    <source>
        <dbReference type="ARBA" id="ARBA00004123"/>
    </source>
</evidence>
<accession>A0A315W551</accession>
<comment type="subcellular location">
    <subcellularLocation>
        <location evidence="1">Nucleus</location>
    </subcellularLocation>
</comment>
<feature type="region of interest" description="Disordered" evidence="13">
    <location>
        <begin position="412"/>
        <end position="436"/>
    </location>
</feature>
<dbReference type="GO" id="GO:0045893">
    <property type="term" value="P:positive regulation of DNA-templated transcription"/>
    <property type="evidence" value="ECO:0007669"/>
    <property type="project" value="UniProtKB-ARBA"/>
</dbReference>
<dbReference type="SUPFAM" id="SSF57667">
    <property type="entry name" value="beta-beta-alpha zinc fingers"/>
    <property type="match status" value="2"/>
</dbReference>
<evidence type="ECO:0000256" key="11">
    <source>
        <dbReference type="ARBA" id="ARBA00069427"/>
    </source>
</evidence>
<dbReference type="PROSITE" id="PS50157">
    <property type="entry name" value="ZINC_FINGER_C2H2_2"/>
    <property type="match status" value="3"/>
</dbReference>
<dbReference type="Proteomes" id="UP000250572">
    <property type="component" value="Unassembled WGS sequence"/>
</dbReference>
<evidence type="ECO:0000256" key="10">
    <source>
        <dbReference type="ARBA" id="ARBA00023242"/>
    </source>
</evidence>
<feature type="compositionally biased region" description="Low complexity" evidence="13">
    <location>
        <begin position="140"/>
        <end position="162"/>
    </location>
</feature>
<evidence type="ECO:0000313" key="16">
    <source>
        <dbReference type="Proteomes" id="UP000250572"/>
    </source>
</evidence>
<evidence type="ECO:0000256" key="12">
    <source>
        <dbReference type="PROSITE-ProRule" id="PRU00042"/>
    </source>
</evidence>
<keyword evidence="7" id="KW-0238">DNA-binding</keyword>
<dbReference type="PANTHER" id="PTHR23235">
    <property type="entry name" value="KRUEPPEL-LIKE TRANSCRIPTION FACTOR"/>
    <property type="match status" value="1"/>
</dbReference>
<organism evidence="15 16">
    <name type="scientific">Gambusia affinis</name>
    <name type="common">Western mosquitofish</name>
    <name type="synonym">Heterandria affinis</name>
    <dbReference type="NCBI Taxonomy" id="33528"/>
    <lineage>
        <taxon>Eukaryota</taxon>
        <taxon>Metazoa</taxon>
        <taxon>Chordata</taxon>
        <taxon>Craniata</taxon>
        <taxon>Vertebrata</taxon>
        <taxon>Euteleostomi</taxon>
        <taxon>Actinopterygii</taxon>
        <taxon>Neopterygii</taxon>
        <taxon>Teleostei</taxon>
        <taxon>Neoteleostei</taxon>
        <taxon>Acanthomorphata</taxon>
        <taxon>Ovalentaria</taxon>
        <taxon>Atherinomorphae</taxon>
        <taxon>Cyprinodontiformes</taxon>
        <taxon>Poeciliidae</taxon>
        <taxon>Poeciliinae</taxon>
        <taxon>Gambusia</taxon>
    </lineage>
</organism>
<dbReference type="InterPro" id="IPR036236">
    <property type="entry name" value="Znf_C2H2_sf"/>
</dbReference>
<dbReference type="PANTHER" id="PTHR23235:SF44">
    <property type="entry name" value="KRUEPPEL-LIKE FACTOR 15"/>
    <property type="match status" value="1"/>
</dbReference>
<evidence type="ECO:0000256" key="3">
    <source>
        <dbReference type="ARBA" id="ARBA00022737"/>
    </source>
</evidence>
<protein>
    <recommendedName>
        <fullName evidence="11">Krueppel-like factor 15</fullName>
    </recommendedName>
</protein>
<name>A0A315W551_GAMAF</name>
<sequence>MKEQQKVAGNQSDWMKGAEVFCHARDYQLNLGLEFDWATLTPENETFVQDWSARKKKRIFINSLIVRAQQSQQPSIPTGMVDHLPLGEETFLYYSCSPGSDYGCASHHTKGGVSQGIMVTDAGTYQLSSSPCLSEDDLSDSSSPRSSLCSSPESTSSASRSVFGSSYESRSSGCSNSSGGGNQESLLDLLLSQASLTTSFSSSSGNISVSSSLSFSSPASSTSSSPSSPFLPMGLAWEPKREQRIGVQQHLTKEEGFEFPVFLDELQDPEALLFQPTLEEIEEFLKENMMVAMEKEENGSDEEMSPPIFMSDDTESESSMTLAAKPESPSQNSDQTVPVASKSEAKYAACASDTDSSPVTEGDSYVITSTDSGVDGIKQEDCGSLMPLTSESATIASSVPVILQIQPIQVKQEPNSSAASDSIPDQSQKTHSQSTESASSIKIAQLLVNIQGQTFALVPQLLSPATTNSGKTGSAAPSKFVRIAPVPIAAKPNGLGEATLGLGGSAAGVLTGSQRYQKSTVADLIKMHKCTFPGCNKMYTKSSHLKAHLRRHTGEKPFACTWPGCGWRFSRSDELSRHRRSHSGVKPYQCIVCEKKFARSDHLSKHLKVHRFPRSNRTGRSVNGPL</sequence>
<feature type="compositionally biased region" description="Polar residues" evidence="13">
    <location>
        <begin position="328"/>
        <end position="338"/>
    </location>
</feature>
<evidence type="ECO:0000256" key="5">
    <source>
        <dbReference type="ARBA" id="ARBA00022833"/>
    </source>
</evidence>
<evidence type="ECO:0000256" key="2">
    <source>
        <dbReference type="ARBA" id="ARBA00022723"/>
    </source>
</evidence>
<feature type="domain" description="C2H2-type" evidence="14">
    <location>
        <begin position="588"/>
        <end position="615"/>
    </location>
</feature>
<feature type="domain" description="C2H2-type" evidence="14">
    <location>
        <begin position="528"/>
        <end position="557"/>
    </location>
</feature>
<dbReference type="InterPro" id="IPR013087">
    <property type="entry name" value="Znf_C2H2_type"/>
</dbReference>
<dbReference type="CDD" id="cd21580">
    <property type="entry name" value="KLF15_N"/>
    <property type="match status" value="1"/>
</dbReference>
<proteinExistence type="predicted"/>
<dbReference type="AlphaFoldDB" id="A0A315W551"/>
<reference evidence="15 16" key="1">
    <citation type="journal article" date="2018" name="G3 (Bethesda)">
        <title>A High-Quality Reference Genome for the Invasive Mosquitofish Gambusia affinis Using a Chicago Library.</title>
        <authorList>
            <person name="Hoffberg S.L."/>
            <person name="Troendle N.J."/>
            <person name="Glenn T.C."/>
            <person name="Mahmud O."/>
            <person name="Louha S."/>
            <person name="Chalopin D."/>
            <person name="Bennetzen J.L."/>
            <person name="Mauricio R."/>
        </authorList>
    </citation>
    <scope>NUCLEOTIDE SEQUENCE [LARGE SCALE GENOMIC DNA]</scope>
    <source>
        <strain evidence="15">NE01/NJP1002.9</strain>
        <tissue evidence="15">Muscle</tissue>
    </source>
</reference>
<keyword evidence="6" id="KW-0805">Transcription regulation</keyword>
<evidence type="ECO:0000256" key="8">
    <source>
        <dbReference type="ARBA" id="ARBA00023159"/>
    </source>
</evidence>
<keyword evidence="5" id="KW-0862">Zinc</keyword>
<keyword evidence="10" id="KW-0539">Nucleus</keyword>
<dbReference type="Pfam" id="PF00096">
    <property type="entry name" value="zf-C2H2"/>
    <property type="match status" value="3"/>
</dbReference>
<keyword evidence="8" id="KW-0010">Activator</keyword>
<evidence type="ECO:0000256" key="4">
    <source>
        <dbReference type="ARBA" id="ARBA00022771"/>
    </source>
</evidence>
<keyword evidence="16" id="KW-1185">Reference proteome</keyword>
<dbReference type="EMBL" id="NHOQ01000344">
    <property type="protein sequence ID" value="PWA30782.1"/>
    <property type="molecule type" value="Genomic_DNA"/>
</dbReference>
<evidence type="ECO:0000256" key="6">
    <source>
        <dbReference type="ARBA" id="ARBA00023015"/>
    </source>
</evidence>
<evidence type="ECO:0000256" key="13">
    <source>
        <dbReference type="SAM" id="MobiDB-lite"/>
    </source>
</evidence>
<keyword evidence="9" id="KW-0804">Transcription</keyword>
<dbReference type="STRING" id="33528.ENSGAFP00000023169"/>